<dbReference type="GeneID" id="46909025"/>
<dbReference type="PROSITE" id="PS51257">
    <property type="entry name" value="PROKAR_LIPOPROTEIN"/>
    <property type="match status" value="1"/>
</dbReference>
<dbReference type="RefSeq" id="WP_071552380.1">
    <property type="nucleotide sequence ID" value="NZ_CP017886.1"/>
</dbReference>
<evidence type="ECO:0000313" key="1">
    <source>
        <dbReference type="EMBL" id="APC16471.1"/>
    </source>
</evidence>
<protein>
    <recommendedName>
        <fullName evidence="3">Lipoprotein</fullName>
    </recommendedName>
</protein>
<sequence length="117" mass="12660">MQRIIAVGAIVLALGGCTTSPQEMRAEGPLKSFTTHKPEQQVAECILYAWQNESLAGAHYNVSLQPRPSGGKSVVSANNREMADVIGSKESTKVQFFSSSSMSWISDRRVASLKTCL</sequence>
<reference evidence="2" key="1">
    <citation type="submission" date="2016-10" db="EMBL/GenBank/DDBJ databases">
        <title>Pseudomonas frederiksbergensis ERGS4:02 complete genome.</title>
        <authorList>
            <person name="Kumar R."/>
            <person name="Acharya V."/>
            <person name="Singh D."/>
        </authorList>
    </citation>
    <scope>NUCLEOTIDE SEQUENCE [LARGE SCALE GENOMIC DNA]</scope>
    <source>
        <strain evidence="2">ERGS4:02</strain>
    </source>
</reference>
<accession>A0A1J0EKI0</accession>
<organism evidence="1 2">
    <name type="scientific">Pseudomonas frederiksbergensis</name>
    <dbReference type="NCBI Taxonomy" id="104087"/>
    <lineage>
        <taxon>Bacteria</taxon>
        <taxon>Pseudomonadati</taxon>
        <taxon>Pseudomonadota</taxon>
        <taxon>Gammaproteobacteria</taxon>
        <taxon>Pseudomonadales</taxon>
        <taxon>Pseudomonadaceae</taxon>
        <taxon>Pseudomonas</taxon>
    </lineage>
</organism>
<dbReference type="EMBL" id="CP017886">
    <property type="protein sequence ID" value="APC16471.1"/>
    <property type="molecule type" value="Genomic_DNA"/>
</dbReference>
<dbReference type="OrthoDB" id="6000523at2"/>
<name>A0A1J0EKI0_9PSED</name>
<evidence type="ECO:0000313" key="2">
    <source>
        <dbReference type="Proteomes" id="UP000182567"/>
    </source>
</evidence>
<proteinExistence type="predicted"/>
<dbReference type="AlphaFoldDB" id="A0A1J0EKI0"/>
<gene>
    <name evidence="1" type="ORF">BLL42_12280</name>
</gene>
<dbReference type="Proteomes" id="UP000182567">
    <property type="component" value="Chromosome"/>
</dbReference>
<evidence type="ECO:0008006" key="3">
    <source>
        <dbReference type="Google" id="ProtNLM"/>
    </source>
</evidence>